<dbReference type="Proteomes" id="UP000070427">
    <property type="component" value="Unassembled WGS sequence"/>
</dbReference>
<protein>
    <submittedName>
        <fullName evidence="1">Uncharacterized protein</fullName>
    </submittedName>
</protein>
<sequence>MMVKGVPLRNPKKIYNVARSLRRLVDRYTTDLRPSVFAKDGFHPGPRFVNAYLLIIDYPYPEDWVQAAREAARILEARHGVLLDWAAGYRKSGRIWLIIKALARDRETLKAKRFRPDVEDFEVLRLKLRKPKQGRERER</sequence>
<accession>A0A140L2Y5</accession>
<dbReference type="AlphaFoldDB" id="A0A140L2Y5"/>
<comment type="caution">
    <text evidence="1">The sequence shown here is derived from an EMBL/GenBank/DDBJ whole genome shotgun (WGS) entry which is preliminary data.</text>
</comment>
<reference evidence="1 2" key="1">
    <citation type="submission" date="2015-12" db="EMBL/GenBank/DDBJ databases">
        <title>Draft genome sequnece of Fervidicola ferrireducens strain Y170.</title>
        <authorList>
            <person name="Patel B.K."/>
        </authorList>
    </citation>
    <scope>NUCLEOTIDE SEQUENCE [LARGE SCALE GENOMIC DNA]</scope>
    <source>
        <strain evidence="1 2">Y170</strain>
    </source>
</reference>
<name>A0A140L2Y5_9FIRM</name>
<evidence type="ECO:0000313" key="1">
    <source>
        <dbReference type="EMBL" id="KXG74910.1"/>
    </source>
</evidence>
<dbReference type="InParanoid" id="A0A140L2Y5"/>
<dbReference type="OrthoDB" id="1808119at2"/>
<evidence type="ECO:0000313" key="2">
    <source>
        <dbReference type="Proteomes" id="UP000070427"/>
    </source>
</evidence>
<gene>
    <name evidence="1" type="ORF">AN618_21350</name>
</gene>
<keyword evidence="2" id="KW-1185">Reference proteome</keyword>
<dbReference type="EMBL" id="LOED01000037">
    <property type="protein sequence ID" value="KXG74910.1"/>
    <property type="molecule type" value="Genomic_DNA"/>
</dbReference>
<organism evidence="1 2">
    <name type="scientific">Fervidicola ferrireducens</name>
    <dbReference type="NCBI Taxonomy" id="520764"/>
    <lineage>
        <taxon>Bacteria</taxon>
        <taxon>Bacillati</taxon>
        <taxon>Bacillota</taxon>
        <taxon>Clostridia</taxon>
        <taxon>Thermosediminibacterales</taxon>
        <taxon>Thermosediminibacteraceae</taxon>
        <taxon>Fervidicola</taxon>
    </lineage>
</organism>
<dbReference type="RefSeq" id="WP_066354827.1">
    <property type="nucleotide sequence ID" value="NZ_LOED01000037.1"/>
</dbReference>
<dbReference type="STRING" id="520764.AN618_21350"/>
<proteinExistence type="predicted"/>